<proteinExistence type="predicted"/>
<comment type="caution">
    <text evidence="2">The sequence shown here is derived from an EMBL/GenBank/DDBJ whole genome shotgun (WGS) entry which is preliminary data.</text>
</comment>
<evidence type="ECO:0000313" key="2">
    <source>
        <dbReference type="EMBL" id="GAA1224259.1"/>
    </source>
</evidence>
<reference evidence="3" key="1">
    <citation type="journal article" date="2019" name="Int. J. Syst. Evol. Microbiol.">
        <title>The Global Catalogue of Microorganisms (GCM) 10K type strain sequencing project: providing services to taxonomists for standard genome sequencing and annotation.</title>
        <authorList>
            <consortium name="The Broad Institute Genomics Platform"/>
            <consortium name="The Broad Institute Genome Sequencing Center for Infectious Disease"/>
            <person name="Wu L."/>
            <person name="Ma J."/>
        </authorList>
    </citation>
    <scope>NUCLEOTIDE SEQUENCE [LARGE SCALE GENOMIC DNA]</scope>
    <source>
        <strain evidence="3">JCM 13023</strain>
    </source>
</reference>
<organism evidence="2 3">
    <name type="scientific">Prauserella halophila</name>
    <dbReference type="NCBI Taxonomy" id="185641"/>
    <lineage>
        <taxon>Bacteria</taxon>
        <taxon>Bacillati</taxon>
        <taxon>Actinomycetota</taxon>
        <taxon>Actinomycetes</taxon>
        <taxon>Pseudonocardiales</taxon>
        <taxon>Pseudonocardiaceae</taxon>
        <taxon>Prauserella</taxon>
    </lineage>
</organism>
<evidence type="ECO:0000313" key="3">
    <source>
        <dbReference type="Proteomes" id="UP001500653"/>
    </source>
</evidence>
<dbReference type="RefSeq" id="WP_253861953.1">
    <property type="nucleotide sequence ID" value="NZ_BAAALN010000001.1"/>
</dbReference>
<sequence>MVTTLLFMLGLILVLAGIGRTVHHPGLPFEVEPAFARHVVTGVAILWQVGQANADRMDRAEQSTHRTPASGSGPRGHSGRG</sequence>
<dbReference type="EMBL" id="BAAALN010000001">
    <property type="protein sequence ID" value="GAA1224259.1"/>
    <property type="molecule type" value="Genomic_DNA"/>
</dbReference>
<gene>
    <name evidence="2" type="ORF">GCM10009676_02180</name>
</gene>
<evidence type="ECO:0000256" key="1">
    <source>
        <dbReference type="SAM" id="MobiDB-lite"/>
    </source>
</evidence>
<feature type="region of interest" description="Disordered" evidence="1">
    <location>
        <begin position="56"/>
        <end position="81"/>
    </location>
</feature>
<accession>A0ABP4GIY9</accession>
<protein>
    <submittedName>
        <fullName evidence="2">Uncharacterized protein</fullName>
    </submittedName>
</protein>
<name>A0ABP4GIY9_9PSEU</name>
<dbReference type="Proteomes" id="UP001500653">
    <property type="component" value="Unassembled WGS sequence"/>
</dbReference>
<keyword evidence="3" id="KW-1185">Reference proteome</keyword>